<feature type="transmembrane region" description="Helical" evidence="2">
    <location>
        <begin position="271"/>
        <end position="291"/>
    </location>
</feature>
<dbReference type="EMBL" id="JAUIQD010000006">
    <property type="protein sequence ID" value="KAK3346599.1"/>
    <property type="molecule type" value="Genomic_DNA"/>
</dbReference>
<keyword evidence="2" id="KW-1133">Transmembrane helix</keyword>
<dbReference type="AlphaFoldDB" id="A0AAJ0HBK4"/>
<comment type="caution">
    <text evidence="3">The sequence shown here is derived from an EMBL/GenBank/DDBJ whole genome shotgun (WGS) entry which is preliminary data.</text>
</comment>
<keyword evidence="2" id="KW-0812">Transmembrane</keyword>
<gene>
    <name evidence="3" type="ORF">B0T25DRAFT_281950</name>
</gene>
<organism evidence="3 4">
    <name type="scientific">Lasiosphaeria hispida</name>
    <dbReference type="NCBI Taxonomy" id="260671"/>
    <lineage>
        <taxon>Eukaryota</taxon>
        <taxon>Fungi</taxon>
        <taxon>Dikarya</taxon>
        <taxon>Ascomycota</taxon>
        <taxon>Pezizomycotina</taxon>
        <taxon>Sordariomycetes</taxon>
        <taxon>Sordariomycetidae</taxon>
        <taxon>Sordariales</taxon>
        <taxon>Lasiosphaeriaceae</taxon>
        <taxon>Lasiosphaeria</taxon>
    </lineage>
</organism>
<evidence type="ECO:0000256" key="1">
    <source>
        <dbReference type="SAM" id="MobiDB-lite"/>
    </source>
</evidence>
<keyword evidence="2" id="KW-0472">Membrane</keyword>
<dbReference type="PANTHER" id="PTHR37848">
    <property type="entry name" value="EXPRESSED PROTEIN"/>
    <property type="match status" value="1"/>
</dbReference>
<dbReference type="Proteomes" id="UP001275084">
    <property type="component" value="Unassembled WGS sequence"/>
</dbReference>
<proteinExistence type="predicted"/>
<protein>
    <submittedName>
        <fullName evidence="3">Uncharacterized protein</fullName>
    </submittedName>
</protein>
<evidence type="ECO:0000313" key="3">
    <source>
        <dbReference type="EMBL" id="KAK3346599.1"/>
    </source>
</evidence>
<sequence length="391" mass="44650">MGKPSLQTRPSDDGVSLHTQHDRFLDDDAPELQVDDLPPLYEDAIDPNSSSSSAPLLGPDPTSFPHVHLVDPFNVDPTHGTENYLNDSLDTEPETLEKHIMCWAKRPPRPFVRLLGTHSETVDSSGKKERKTVTDFDVQVELTPYLYSDAIRHIAPFAHMHTAENEELARRGTVFRTRAPGAKQNIEIGLPEKPSLAEWCHRYCASHAGLKCMTLQRRFTGFDEAFVRRRMVELVHSTNYRGNLQVQFPVKDQYVQVFNNCKINQWRLTRWIFWLCTLTLMVLFTWPYLFFRTKRFEIVQVDWAYSVDGSDGRKRYASISEERWYNMWGRAISRAVLQKRQSTLDQRDLLMAEGAGPDFSSVPAEGALGFLMAGVVAMGEVNRQLGWGGDS</sequence>
<reference evidence="3" key="1">
    <citation type="journal article" date="2023" name="Mol. Phylogenet. Evol.">
        <title>Genome-scale phylogeny and comparative genomics of the fungal order Sordariales.</title>
        <authorList>
            <person name="Hensen N."/>
            <person name="Bonometti L."/>
            <person name="Westerberg I."/>
            <person name="Brannstrom I.O."/>
            <person name="Guillou S."/>
            <person name="Cros-Aarteil S."/>
            <person name="Calhoun S."/>
            <person name="Haridas S."/>
            <person name="Kuo A."/>
            <person name="Mondo S."/>
            <person name="Pangilinan J."/>
            <person name="Riley R."/>
            <person name="LaButti K."/>
            <person name="Andreopoulos B."/>
            <person name="Lipzen A."/>
            <person name="Chen C."/>
            <person name="Yan M."/>
            <person name="Daum C."/>
            <person name="Ng V."/>
            <person name="Clum A."/>
            <person name="Steindorff A."/>
            <person name="Ohm R.A."/>
            <person name="Martin F."/>
            <person name="Silar P."/>
            <person name="Natvig D.O."/>
            <person name="Lalanne C."/>
            <person name="Gautier V."/>
            <person name="Ament-Velasquez S.L."/>
            <person name="Kruys A."/>
            <person name="Hutchinson M.I."/>
            <person name="Powell A.J."/>
            <person name="Barry K."/>
            <person name="Miller A.N."/>
            <person name="Grigoriev I.V."/>
            <person name="Debuchy R."/>
            <person name="Gladieux P."/>
            <person name="Hiltunen Thoren M."/>
            <person name="Johannesson H."/>
        </authorList>
    </citation>
    <scope>NUCLEOTIDE SEQUENCE</scope>
    <source>
        <strain evidence="3">CBS 955.72</strain>
    </source>
</reference>
<accession>A0AAJ0HBK4</accession>
<keyword evidence="4" id="KW-1185">Reference proteome</keyword>
<feature type="region of interest" description="Disordered" evidence="1">
    <location>
        <begin position="1"/>
        <end position="63"/>
    </location>
</feature>
<reference evidence="3" key="2">
    <citation type="submission" date="2023-06" db="EMBL/GenBank/DDBJ databases">
        <authorList>
            <consortium name="Lawrence Berkeley National Laboratory"/>
            <person name="Haridas S."/>
            <person name="Hensen N."/>
            <person name="Bonometti L."/>
            <person name="Westerberg I."/>
            <person name="Brannstrom I.O."/>
            <person name="Guillou S."/>
            <person name="Cros-Aarteil S."/>
            <person name="Calhoun S."/>
            <person name="Kuo A."/>
            <person name="Mondo S."/>
            <person name="Pangilinan J."/>
            <person name="Riley R."/>
            <person name="Labutti K."/>
            <person name="Andreopoulos B."/>
            <person name="Lipzen A."/>
            <person name="Chen C."/>
            <person name="Yanf M."/>
            <person name="Daum C."/>
            <person name="Ng V."/>
            <person name="Clum A."/>
            <person name="Steindorff A."/>
            <person name="Ohm R."/>
            <person name="Martin F."/>
            <person name="Silar P."/>
            <person name="Natvig D."/>
            <person name="Lalanne C."/>
            <person name="Gautier V."/>
            <person name="Ament-Velasquez S.L."/>
            <person name="Kruys A."/>
            <person name="Hutchinson M.I."/>
            <person name="Powell A.J."/>
            <person name="Barry K."/>
            <person name="Miller A.N."/>
            <person name="Grigoriev I.V."/>
            <person name="Debuchy R."/>
            <person name="Gladieux P."/>
            <person name="Thoren M.H."/>
            <person name="Johannesson H."/>
        </authorList>
    </citation>
    <scope>NUCLEOTIDE SEQUENCE</scope>
    <source>
        <strain evidence="3">CBS 955.72</strain>
    </source>
</reference>
<evidence type="ECO:0000256" key="2">
    <source>
        <dbReference type="SAM" id="Phobius"/>
    </source>
</evidence>
<evidence type="ECO:0000313" key="4">
    <source>
        <dbReference type="Proteomes" id="UP001275084"/>
    </source>
</evidence>
<name>A0AAJ0HBK4_9PEZI</name>
<dbReference type="PANTHER" id="PTHR37848:SF1">
    <property type="entry name" value="SUN DOMAIN-CONTAINING PROTEIN"/>
    <property type="match status" value="1"/>
</dbReference>